<keyword evidence="7 9" id="KW-0472">Membrane</keyword>
<evidence type="ECO:0000256" key="9">
    <source>
        <dbReference type="SAM" id="Phobius"/>
    </source>
</evidence>
<evidence type="ECO:0000256" key="4">
    <source>
        <dbReference type="ARBA" id="ARBA00022824"/>
    </source>
</evidence>
<keyword evidence="4" id="KW-0256">Endoplasmic reticulum</keyword>
<keyword evidence="12" id="KW-1185">Reference proteome</keyword>
<evidence type="ECO:0000259" key="10">
    <source>
        <dbReference type="SMART" id="SM01299"/>
    </source>
</evidence>
<dbReference type="Pfam" id="PF14875">
    <property type="entry name" value="PIP49_N"/>
    <property type="match status" value="1"/>
</dbReference>
<reference evidence="11 12" key="1">
    <citation type="submission" date="2015-07" db="EMBL/GenBank/DDBJ databases">
        <title>The genome of Habropoda laboriosa.</title>
        <authorList>
            <person name="Pan H."/>
            <person name="Kapheim K."/>
        </authorList>
    </citation>
    <scope>NUCLEOTIDE SEQUENCE [LARGE SCALE GENOMIC DNA]</scope>
    <source>
        <strain evidence="11">0110345459</strain>
    </source>
</reference>
<accession>A0A0L7R0V6</accession>
<evidence type="ECO:0000256" key="8">
    <source>
        <dbReference type="ARBA" id="ARBA00023157"/>
    </source>
</evidence>
<dbReference type="Proteomes" id="UP000053825">
    <property type="component" value="Unassembled WGS sequence"/>
</dbReference>
<dbReference type="SMART" id="SM01299">
    <property type="entry name" value="PIP49_N"/>
    <property type="match status" value="1"/>
</dbReference>
<evidence type="ECO:0000256" key="7">
    <source>
        <dbReference type="ARBA" id="ARBA00023136"/>
    </source>
</evidence>
<dbReference type="PANTHER" id="PTHR21093">
    <property type="entry name" value="DIVERGENT PROTEIN KINASE DOMAIN 1C-RELATED"/>
    <property type="match status" value="1"/>
</dbReference>
<evidence type="ECO:0000313" key="12">
    <source>
        <dbReference type="Proteomes" id="UP000053825"/>
    </source>
</evidence>
<feature type="domain" description="FAM69 N-terminal" evidence="10">
    <location>
        <begin position="87"/>
        <end position="242"/>
    </location>
</feature>
<evidence type="ECO:0000313" key="11">
    <source>
        <dbReference type="EMBL" id="KOC64490.1"/>
    </source>
</evidence>
<feature type="transmembrane region" description="Helical" evidence="9">
    <location>
        <begin position="94"/>
        <end position="115"/>
    </location>
</feature>
<keyword evidence="3 9" id="KW-0812">Transmembrane</keyword>
<proteinExistence type="inferred from homology"/>
<protein>
    <submittedName>
        <fullName evidence="11">Protein FAM69C</fullName>
    </submittedName>
</protein>
<dbReference type="InterPro" id="IPR029244">
    <property type="entry name" value="FAM69_N"/>
</dbReference>
<keyword evidence="8" id="KW-1015">Disulfide bond</keyword>
<evidence type="ECO:0000256" key="1">
    <source>
        <dbReference type="ARBA" id="ARBA00004648"/>
    </source>
</evidence>
<evidence type="ECO:0000256" key="5">
    <source>
        <dbReference type="ARBA" id="ARBA00022968"/>
    </source>
</evidence>
<name>A0A0L7R0V6_9HYME</name>
<keyword evidence="5" id="KW-0735">Signal-anchor</keyword>
<evidence type="ECO:0000256" key="3">
    <source>
        <dbReference type="ARBA" id="ARBA00022692"/>
    </source>
</evidence>
<comment type="subcellular location">
    <subcellularLocation>
        <location evidence="1">Endoplasmic reticulum membrane</location>
        <topology evidence="1">Single-pass type II membrane protein</topology>
    </subcellularLocation>
</comment>
<dbReference type="EMBL" id="KQ414669">
    <property type="protein sequence ID" value="KOC64490.1"/>
    <property type="molecule type" value="Genomic_DNA"/>
</dbReference>
<dbReference type="OrthoDB" id="8543887at2759"/>
<comment type="similarity">
    <text evidence="2">Belongs to the DIPK family.</text>
</comment>
<dbReference type="AlphaFoldDB" id="A0A0L7R0V6"/>
<keyword evidence="6 9" id="KW-1133">Transmembrane helix</keyword>
<evidence type="ECO:0000256" key="6">
    <source>
        <dbReference type="ARBA" id="ARBA00022989"/>
    </source>
</evidence>
<dbReference type="PANTHER" id="PTHR21093:SF2">
    <property type="entry name" value="DIVERGENT PROTEIN KINASE DOMAIN 1C"/>
    <property type="match status" value="1"/>
</dbReference>
<dbReference type="Pfam" id="PF12260">
    <property type="entry name" value="PIP49_C"/>
    <property type="match status" value="1"/>
</dbReference>
<gene>
    <name evidence="11" type="ORF">WH47_01074</name>
</gene>
<organism evidence="11 12">
    <name type="scientific">Habropoda laboriosa</name>
    <dbReference type="NCBI Taxonomy" id="597456"/>
    <lineage>
        <taxon>Eukaryota</taxon>
        <taxon>Metazoa</taxon>
        <taxon>Ecdysozoa</taxon>
        <taxon>Arthropoda</taxon>
        <taxon>Hexapoda</taxon>
        <taxon>Insecta</taxon>
        <taxon>Pterygota</taxon>
        <taxon>Neoptera</taxon>
        <taxon>Endopterygota</taxon>
        <taxon>Hymenoptera</taxon>
        <taxon>Apocrita</taxon>
        <taxon>Aculeata</taxon>
        <taxon>Apoidea</taxon>
        <taxon>Anthophila</taxon>
        <taxon>Apidae</taxon>
        <taxon>Habropoda</taxon>
    </lineage>
</organism>
<dbReference type="GO" id="GO:0005789">
    <property type="term" value="C:endoplasmic reticulum membrane"/>
    <property type="evidence" value="ECO:0007669"/>
    <property type="project" value="UniProtKB-SubCell"/>
</dbReference>
<evidence type="ECO:0000256" key="2">
    <source>
        <dbReference type="ARBA" id="ARBA00006338"/>
    </source>
</evidence>
<sequence>MRTCATDTIGEIRRERRGVATLACAADYAALPQAYGTGRPTIASSRQNTRNQADEQIARRLSTRRPHDAPSRTSTTIRRSPRIMNVRRLPGFMYHYRVITLFLFSTFLLVIYLLLHWGIMCTNLEAWRHVSNVCSTHKKGTAIGILCDPLCAERGIHSLACETLHAGKEAVFSAHWETTRLVFKASRTKTPAEEFESLFWTDVAGAKHFPSETDFNTMIKDLVVSKLNVTLSQHQLERLARLRTHRVETEPSRRQLEMENLWPLLQENEYLMSILYEDRDIFPQLIGTCGTFYAVEYVRPIETPTTILALSDSKPEWAKRLKLAVMILDLLEELDTNFPEPIHLCDVKINHFGLPLGGQKLKFLDLDAVFPKTIISRITADRKSCEKHEDCDYFDCRSFCSKNKRCESPVANNNLQVVCEKIFLGWTLSGTIIIPGLLMSEHTTSTLAVLLRQCANPAGDIEHLPRAAVPDNLKTRLYNMLHEMEQEVFASV</sequence>
<dbReference type="InterPro" id="IPR022049">
    <property type="entry name" value="FAM69_kinase_dom"/>
</dbReference>